<comment type="caution">
    <text evidence="3">The sequence shown here is derived from an EMBL/GenBank/DDBJ whole genome shotgun (WGS) entry which is preliminary data.</text>
</comment>
<feature type="transmembrane region" description="Helical" evidence="2">
    <location>
        <begin position="92"/>
        <end position="110"/>
    </location>
</feature>
<dbReference type="Gene3D" id="1.20.1250.20">
    <property type="entry name" value="MFS general substrate transporter like domains"/>
    <property type="match status" value="1"/>
</dbReference>
<evidence type="ECO:0000313" key="4">
    <source>
        <dbReference type="Proteomes" id="UP000546701"/>
    </source>
</evidence>
<dbReference type="Pfam" id="PF13347">
    <property type="entry name" value="MFS_2"/>
    <property type="match status" value="1"/>
</dbReference>
<keyword evidence="4" id="KW-1185">Reference proteome</keyword>
<gene>
    <name evidence="3" type="ORF">FHS99_001145</name>
</gene>
<organism evidence="3 4">
    <name type="scientific">Sphingomonas prati</name>
    <dbReference type="NCBI Taxonomy" id="1843237"/>
    <lineage>
        <taxon>Bacteria</taxon>
        <taxon>Pseudomonadati</taxon>
        <taxon>Pseudomonadota</taxon>
        <taxon>Alphaproteobacteria</taxon>
        <taxon>Sphingomonadales</taxon>
        <taxon>Sphingomonadaceae</taxon>
        <taxon>Sphingomonas</taxon>
    </lineage>
</organism>
<comment type="similarity">
    <text evidence="1">Belongs to the sodium:galactoside symporter (TC 2.A.2) family.</text>
</comment>
<dbReference type="PANTHER" id="PTHR11328:SF24">
    <property type="entry name" value="MAJOR FACILITATOR SUPERFAMILY (MFS) PROFILE DOMAIN-CONTAINING PROTEIN"/>
    <property type="match status" value="1"/>
</dbReference>
<dbReference type="GO" id="GO:0005886">
    <property type="term" value="C:plasma membrane"/>
    <property type="evidence" value="ECO:0007669"/>
    <property type="project" value="TreeGrafter"/>
</dbReference>
<evidence type="ECO:0000256" key="2">
    <source>
        <dbReference type="SAM" id="Phobius"/>
    </source>
</evidence>
<feature type="transmembrane region" description="Helical" evidence="2">
    <location>
        <begin position="303"/>
        <end position="320"/>
    </location>
</feature>
<dbReference type="OrthoDB" id="6009269at2"/>
<dbReference type="SUPFAM" id="SSF103473">
    <property type="entry name" value="MFS general substrate transporter"/>
    <property type="match status" value="1"/>
</dbReference>
<feature type="transmembrane region" description="Helical" evidence="2">
    <location>
        <begin position="155"/>
        <end position="178"/>
    </location>
</feature>
<feature type="transmembrane region" description="Helical" evidence="2">
    <location>
        <begin position="184"/>
        <end position="208"/>
    </location>
</feature>
<dbReference type="GO" id="GO:0015293">
    <property type="term" value="F:symporter activity"/>
    <property type="evidence" value="ECO:0007669"/>
    <property type="project" value="InterPro"/>
</dbReference>
<feature type="transmembrane region" description="Helical" evidence="2">
    <location>
        <begin position="367"/>
        <end position="389"/>
    </location>
</feature>
<evidence type="ECO:0000256" key="1">
    <source>
        <dbReference type="ARBA" id="ARBA00009617"/>
    </source>
</evidence>
<feature type="transmembrane region" description="Helical" evidence="2">
    <location>
        <begin position="271"/>
        <end position="291"/>
    </location>
</feature>
<feature type="transmembrane region" description="Helical" evidence="2">
    <location>
        <begin position="58"/>
        <end position="80"/>
    </location>
</feature>
<keyword evidence="2" id="KW-0472">Membrane</keyword>
<proteinExistence type="inferred from homology"/>
<accession>A0A7W9F2N7</accession>
<dbReference type="InterPro" id="IPR039672">
    <property type="entry name" value="MFS_2"/>
</dbReference>
<dbReference type="AlphaFoldDB" id="A0A7W9F2N7"/>
<feature type="transmembrane region" description="Helical" evidence="2">
    <location>
        <begin position="116"/>
        <end position="134"/>
    </location>
</feature>
<name>A0A7W9F2N7_9SPHN</name>
<feature type="transmembrane region" description="Helical" evidence="2">
    <location>
        <begin position="240"/>
        <end position="265"/>
    </location>
</feature>
<sequence>MRTSTLQACVPPGIATTSFGIRLAYSGGNLGKSVVWSAFESFLLFYLVRFAGLDPLVAGGLLAILMFAAAGADVVVAYFADRHGRPDALARLILLGAPLGGIGFWLIFAARLDGPAIVAAVILCRVGYSLCDIGHNTLLVRVATSPRDATSVSGLRMIFSAAGTAIVGLASAHILSIADPSDQRAAFAGCALAGGALYIATLMAAAWATRGIPAPRTATRRIGPAAMLSALWHTPAYRRLLSLVAVQVALVPMFARALPFFGFAVHGDPGWGGSALLVITIAQASSLPAWIMLGRALPPQSTLTAANMLMIVAMLLLVTLPQAGPVPLALIGIAQAGMNIAIWALLATSIRTGMAAGSTAEALPMGLFLAVVKGATGIGNLLFASAIAGHDWHCTSCAPSTSFLLAAIGLPLLGCVAILAMNSGPPYKRTT</sequence>
<evidence type="ECO:0000313" key="3">
    <source>
        <dbReference type="EMBL" id="MBB5728675.1"/>
    </source>
</evidence>
<dbReference type="EMBL" id="JACIJR010000002">
    <property type="protein sequence ID" value="MBB5728675.1"/>
    <property type="molecule type" value="Genomic_DNA"/>
</dbReference>
<dbReference type="PANTHER" id="PTHR11328">
    <property type="entry name" value="MAJOR FACILITATOR SUPERFAMILY DOMAIN-CONTAINING PROTEIN"/>
    <property type="match status" value="1"/>
</dbReference>
<dbReference type="GO" id="GO:0008643">
    <property type="term" value="P:carbohydrate transport"/>
    <property type="evidence" value="ECO:0007669"/>
    <property type="project" value="InterPro"/>
</dbReference>
<dbReference type="Proteomes" id="UP000546701">
    <property type="component" value="Unassembled WGS sequence"/>
</dbReference>
<feature type="transmembrane region" description="Helical" evidence="2">
    <location>
        <begin position="401"/>
        <end position="421"/>
    </location>
</feature>
<dbReference type="InterPro" id="IPR036259">
    <property type="entry name" value="MFS_trans_sf"/>
</dbReference>
<dbReference type="RefSeq" id="WP_157177478.1">
    <property type="nucleotide sequence ID" value="NZ_BMJP01000001.1"/>
</dbReference>
<keyword evidence="2" id="KW-1133">Transmembrane helix</keyword>
<keyword evidence="2" id="KW-0812">Transmembrane</keyword>
<reference evidence="3 4" key="1">
    <citation type="submission" date="2020-08" db="EMBL/GenBank/DDBJ databases">
        <title>Genomic Encyclopedia of Type Strains, Phase IV (KMG-IV): sequencing the most valuable type-strain genomes for metagenomic binning, comparative biology and taxonomic classification.</title>
        <authorList>
            <person name="Goeker M."/>
        </authorList>
    </citation>
    <scope>NUCLEOTIDE SEQUENCE [LARGE SCALE GENOMIC DNA]</scope>
    <source>
        <strain evidence="3 4">DSM 103336</strain>
    </source>
</reference>
<feature type="transmembrane region" description="Helical" evidence="2">
    <location>
        <begin position="326"/>
        <end position="346"/>
    </location>
</feature>
<protein>
    <submittedName>
        <fullName evidence="3">Na+/melibiose symporter-like transporter</fullName>
    </submittedName>
</protein>
<feature type="transmembrane region" description="Helical" evidence="2">
    <location>
        <begin position="34"/>
        <end position="52"/>
    </location>
</feature>